<protein>
    <submittedName>
        <fullName evidence="2">Uncharacterized protein</fullName>
    </submittedName>
</protein>
<dbReference type="STRING" id="61595.SAMN05421644_11157"/>
<organism evidence="2 3">
    <name type="scientific">Allochromatium warmingii</name>
    <name type="common">Chromatium warmingii</name>
    <dbReference type="NCBI Taxonomy" id="61595"/>
    <lineage>
        <taxon>Bacteria</taxon>
        <taxon>Pseudomonadati</taxon>
        <taxon>Pseudomonadota</taxon>
        <taxon>Gammaproteobacteria</taxon>
        <taxon>Chromatiales</taxon>
        <taxon>Chromatiaceae</taxon>
        <taxon>Allochromatium</taxon>
    </lineage>
</organism>
<evidence type="ECO:0000256" key="1">
    <source>
        <dbReference type="SAM" id="Phobius"/>
    </source>
</evidence>
<sequence>MSERLHSETVPAHLRYRGKLDRVESHQVSGWALIEGVAERPVLEIIQDGELFGTVEANQYRADLEQAGIRDGHHAFTFTAPEGLELDPERVRAFFLGTAVALRPPLGAGGAQDAVTTQTNLIRDAVRELKAHSKSRLPALERLAHRALSTMQDSADNANKTLGRIEQRVADLEYGVAGHTIQTFMERYLAEQDRSSNHRLKHFTVIGVLLVLVQLASVAFIAWQYGFAR</sequence>
<keyword evidence="1" id="KW-0472">Membrane</keyword>
<dbReference type="Proteomes" id="UP000198672">
    <property type="component" value="Unassembled WGS sequence"/>
</dbReference>
<dbReference type="RefSeq" id="WP_091332800.1">
    <property type="nucleotide sequence ID" value="NZ_FNOW01000011.1"/>
</dbReference>
<evidence type="ECO:0000313" key="2">
    <source>
        <dbReference type="EMBL" id="SDX73896.1"/>
    </source>
</evidence>
<evidence type="ECO:0000313" key="3">
    <source>
        <dbReference type="Proteomes" id="UP000198672"/>
    </source>
</evidence>
<keyword evidence="3" id="KW-1185">Reference proteome</keyword>
<keyword evidence="1" id="KW-1133">Transmembrane helix</keyword>
<accession>A0A1H3E5C7</accession>
<dbReference type="EMBL" id="FNOW01000011">
    <property type="protein sequence ID" value="SDX73896.1"/>
    <property type="molecule type" value="Genomic_DNA"/>
</dbReference>
<gene>
    <name evidence="2" type="ORF">SAMN05421644_11157</name>
</gene>
<dbReference type="AlphaFoldDB" id="A0A1H3E5C7"/>
<dbReference type="OrthoDB" id="7690777at2"/>
<keyword evidence="1" id="KW-0812">Transmembrane</keyword>
<feature type="transmembrane region" description="Helical" evidence="1">
    <location>
        <begin position="203"/>
        <end position="225"/>
    </location>
</feature>
<reference evidence="3" key="1">
    <citation type="submission" date="2016-10" db="EMBL/GenBank/DDBJ databases">
        <authorList>
            <person name="Varghese N."/>
            <person name="Submissions S."/>
        </authorList>
    </citation>
    <scope>NUCLEOTIDE SEQUENCE [LARGE SCALE GENOMIC DNA]</scope>
    <source>
        <strain evidence="3">DSM 173</strain>
    </source>
</reference>
<name>A0A1H3E5C7_ALLWA</name>
<proteinExistence type="predicted"/>